<evidence type="ECO:0000256" key="2">
    <source>
        <dbReference type="ARBA" id="ARBA00007801"/>
    </source>
</evidence>
<dbReference type="PANTHER" id="PTHR43004:SF19">
    <property type="entry name" value="BINDING MONOOXYGENASE, PUTATIVE (JCVI)-RELATED"/>
    <property type="match status" value="1"/>
</dbReference>
<evidence type="ECO:0000256" key="4">
    <source>
        <dbReference type="ARBA" id="ARBA00022827"/>
    </source>
</evidence>
<gene>
    <name evidence="7" type="ORF">PHACADRAFT_256507</name>
</gene>
<dbReference type="PRINTS" id="PR00420">
    <property type="entry name" value="RNGMNOXGNASE"/>
</dbReference>
<evidence type="ECO:0000313" key="8">
    <source>
        <dbReference type="Proteomes" id="UP000008370"/>
    </source>
</evidence>
<evidence type="ECO:0000256" key="1">
    <source>
        <dbReference type="ARBA" id="ARBA00001974"/>
    </source>
</evidence>
<dbReference type="InterPro" id="IPR036249">
    <property type="entry name" value="Thioredoxin-like_sf"/>
</dbReference>
<dbReference type="OrthoDB" id="2802292at2759"/>
<dbReference type="Proteomes" id="UP000008370">
    <property type="component" value="Unassembled WGS sequence"/>
</dbReference>
<dbReference type="InterPro" id="IPR036188">
    <property type="entry name" value="FAD/NAD-bd_sf"/>
</dbReference>
<dbReference type="InterPro" id="IPR002938">
    <property type="entry name" value="FAD-bd"/>
</dbReference>
<dbReference type="GO" id="GO:0016709">
    <property type="term" value="F:oxidoreductase activity, acting on paired donors, with incorporation or reduction of molecular oxygen, NAD(P)H as one donor, and incorporation of one atom of oxygen"/>
    <property type="evidence" value="ECO:0007669"/>
    <property type="project" value="UniProtKB-ARBA"/>
</dbReference>
<protein>
    <recommendedName>
        <fullName evidence="6">FAD-binding domain-containing protein</fullName>
    </recommendedName>
</protein>
<organism evidence="7 8">
    <name type="scientific">Phanerochaete carnosa (strain HHB-10118-sp)</name>
    <name type="common">White-rot fungus</name>
    <name type="synonym">Peniophora carnosa</name>
    <dbReference type="NCBI Taxonomy" id="650164"/>
    <lineage>
        <taxon>Eukaryota</taxon>
        <taxon>Fungi</taxon>
        <taxon>Dikarya</taxon>
        <taxon>Basidiomycota</taxon>
        <taxon>Agaricomycotina</taxon>
        <taxon>Agaricomycetes</taxon>
        <taxon>Polyporales</taxon>
        <taxon>Phanerochaetaceae</taxon>
        <taxon>Phanerochaete</taxon>
    </lineage>
</organism>
<keyword evidence="4" id="KW-0274">FAD</keyword>
<dbReference type="GeneID" id="18916599"/>
<dbReference type="AlphaFoldDB" id="K5W913"/>
<keyword evidence="8" id="KW-1185">Reference proteome</keyword>
<dbReference type="Gene3D" id="3.50.50.60">
    <property type="entry name" value="FAD/NAD(P)-binding domain"/>
    <property type="match status" value="1"/>
</dbReference>
<dbReference type="KEGG" id="pco:PHACADRAFT_256507"/>
<accession>K5W913</accession>
<comment type="similarity">
    <text evidence="2">Belongs to the PheA/TfdB FAD monooxygenase family.</text>
</comment>
<dbReference type="HOGENOM" id="CLU_009665_7_0_1"/>
<keyword evidence="5" id="KW-0560">Oxidoreductase</keyword>
<dbReference type="SUPFAM" id="SSF52833">
    <property type="entry name" value="Thioredoxin-like"/>
    <property type="match status" value="1"/>
</dbReference>
<evidence type="ECO:0000313" key="7">
    <source>
        <dbReference type="EMBL" id="EKM55695.1"/>
    </source>
</evidence>
<dbReference type="GO" id="GO:0071949">
    <property type="term" value="F:FAD binding"/>
    <property type="evidence" value="ECO:0007669"/>
    <property type="project" value="InterPro"/>
</dbReference>
<dbReference type="InterPro" id="IPR050641">
    <property type="entry name" value="RIFMO-like"/>
</dbReference>
<name>K5W913_PHACS</name>
<dbReference type="STRING" id="650164.K5W913"/>
<feature type="domain" description="FAD-binding" evidence="6">
    <location>
        <begin position="6"/>
        <end position="42"/>
    </location>
</feature>
<dbReference type="Gene3D" id="3.40.30.120">
    <property type="match status" value="1"/>
</dbReference>
<evidence type="ECO:0000256" key="3">
    <source>
        <dbReference type="ARBA" id="ARBA00022630"/>
    </source>
</evidence>
<dbReference type="InParanoid" id="K5W913"/>
<proteinExistence type="inferred from homology"/>
<dbReference type="RefSeq" id="XP_007396014.1">
    <property type="nucleotide sequence ID" value="XM_007395952.1"/>
</dbReference>
<reference evidence="7 8" key="1">
    <citation type="journal article" date="2012" name="BMC Genomics">
        <title>Comparative genomics of the white-rot fungi, Phanerochaete carnosa and P. chrysosporium, to elucidate the genetic basis of the distinct wood types they colonize.</title>
        <authorList>
            <person name="Suzuki H."/>
            <person name="MacDonald J."/>
            <person name="Syed K."/>
            <person name="Salamov A."/>
            <person name="Hori C."/>
            <person name="Aerts A."/>
            <person name="Henrissat B."/>
            <person name="Wiebenga A."/>
            <person name="vanKuyk P.A."/>
            <person name="Barry K."/>
            <person name="Lindquist E."/>
            <person name="LaButti K."/>
            <person name="Lapidus A."/>
            <person name="Lucas S."/>
            <person name="Coutinho P."/>
            <person name="Gong Y."/>
            <person name="Samejima M."/>
            <person name="Mahadevan R."/>
            <person name="Abou-Zaid M."/>
            <person name="de Vries R.P."/>
            <person name="Igarashi K."/>
            <person name="Yadav J.S."/>
            <person name="Grigoriev I.V."/>
            <person name="Master E.R."/>
        </authorList>
    </citation>
    <scope>NUCLEOTIDE SEQUENCE [LARGE SCALE GENOMIC DNA]</scope>
    <source>
        <strain evidence="7 8">HHB-10118-sp</strain>
    </source>
</reference>
<keyword evidence="3" id="KW-0285">Flavoprotein</keyword>
<dbReference type="Pfam" id="PF01494">
    <property type="entry name" value="FAD_binding_3"/>
    <property type="match status" value="1"/>
</dbReference>
<evidence type="ECO:0000256" key="5">
    <source>
        <dbReference type="ARBA" id="ARBA00023002"/>
    </source>
</evidence>
<sequence length="244" mass="26507">MPIYQFNLGWKLALVMKGHASPALLSSYEIERIPITTDLFDRTFGVDTQRKLADARAAEQAGAGTDATAREQVWIRGRKLFQLDVNYRWSTIVLDERFAGGESTRVAYGEPGQDVRAGDRAPDAPVSVGGNDTRLFDIFSPAHHTVLLFGVDEKEAGVLGVVRALPSDLVKILLVSSPGEVHVTTNDESNIVVEDKDGHGRRPYGLEGQTGPVVVVVRPDGMIGAFATSAKGLEKYFSLIFSHA</sequence>
<dbReference type="EMBL" id="JH930472">
    <property type="protein sequence ID" value="EKM55695.1"/>
    <property type="molecule type" value="Genomic_DNA"/>
</dbReference>
<evidence type="ECO:0000259" key="6">
    <source>
        <dbReference type="Pfam" id="PF01494"/>
    </source>
</evidence>
<comment type="cofactor">
    <cofactor evidence="1">
        <name>FAD</name>
        <dbReference type="ChEBI" id="CHEBI:57692"/>
    </cofactor>
</comment>
<dbReference type="PANTHER" id="PTHR43004">
    <property type="entry name" value="TRK SYSTEM POTASSIUM UPTAKE PROTEIN"/>
    <property type="match status" value="1"/>
</dbReference>